<dbReference type="Gene3D" id="2.10.25.10">
    <property type="entry name" value="Laminin"/>
    <property type="match status" value="1"/>
</dbReference>
<keyword evidence="2" id="KW-0325">Glycoprotein</keyword>
<reference evidence="4" key="1">
    <citation type="journal article" date="2008" name="Nature">
        <title>The amphioxus genome and the evolution of the chordate karyotype.</title>
        <authorList>
            <consortium name="US DOE Joint Genome Institute (JGI-PGF)"/>
            <person name="Putnam N.H."/>
            <person name="Butts T."/>
            <person name="Ferrier D.E.K."/>
            <person name="Furlong R.F."/>
            <person name="Hellsten U."/>
            <person name="Kawashima T."/>
            <person name="Robinson-Rechavi M."/>
            <person name="Shoguchi E."/>
            <person name="Terry A."/>
            <person name="Yu J.-K."/>
            <person name="Benito-Gutierrez E.L."/>
            <person name="Dubchak I."/>
            <person name="Garcia-Fernandez J."/>
            <person name="Gibson-Brown J.J."/>
            <person name="Grigoriev I.V."/>
            <person name="Horton A.C."/>
            <person name="de Jong P.J."/>
            <person name="Jurka J."/>
            <person name="Kapitonov V.V."/>
            <person name="Kohara Y."/>
            <person name="Kuroki Y."/>
            <person name="Lindquist E."/>
            <person name="Lucas S."/>
            <person name="Osoegawa K."/>
            <person name="Pennacchio L.A."/>
            <person name="Salamov A.A."/>
            <person name="Satou Y."/>
            <person name="Sauka-Spengler T."/>
            <person name="Schmutz J."/>
            <person name="Shin-I T."/>
            <person name="Toyoda A."/>
            <person name="Bronner-Fraser M."/>
            <person name="Fujiyama A."/>
            <person name="Holland L.Z."/>
            <person name="Holland P.W.H."/>
            <person name="Satoh N."/>
            <person name="Rokhsar D.S."/>
        </authorList>
    </citation>
    <scope>NUCLEOTIDE SEQUENCE [LARGE SCALE GENOMIC DNA]</scope>
    <source>
        <strain evidence="4">S238N-H82</strain>
        <tissue evidence="4">Testes</tissue>
    </source>
</reference>
<dbReference type="SMART" id="SM00216">
    <property type="entry name" value="VWD"/>
    <property type="match status" value="1"/>
</dbReference>
<dbReference type="InterPro" id="IPR001846">
    <property type="entry name" value="VWF_type-D"/>
</dbReference>
<dbReference type="InterPro" id="IPR036084">
    <property type="entry name" value="Ser_inhib-like_sf"/>
</dbReference>
<evidence type="ECO:0000256" key="1">
    <source>
        <dbReference type="ARBA" id="ARBA00023157"/>
    </source>
</evidence>
<organism>
    <name type="scientific">Branchiostoma floridae</name>
    <name type="common">Florida lancelet</name>
    <name type="synonym">Amphioxus</name>
    <dbReference type="NCBI Taxonomy" id="7739"/>
    <lineage>
        <taxon>Eukaryota</taxon>
        <taxon>Metazoa</taxon>
        <taxon>Chordata</taxon>
        <taxon>Cephalochordata</taxon>
        <taxon>Leptocardii</taxon>
        <taxon>Amphioxiformes</taxon>
        <taxon>Branchiostomatidae</taxon>
        <taxon>Branchiostoma</taxon>
    </lineage>
</organism>
<dbReference type="AlphaFoldDB" id="C4A038"/>
<name>C4A038_BRAFL</name>
<dbReference type="Pfam" id="PF08742">
    <property type="entry name" value="C8"/>
    <property type="match status" value="1"/>
</dbReference>
<dbReference type="SUPFAM" id="SSF57567">
    <property type="entry name" value="Serine protease inhibitors"/>
    <property type="match status" value="1"/>
</dbReference>
<accession>C4A038</accession>
<dbReference type="InterPro" id="IPR050780">
    <property type="entry name" value="Mucin_vWF_Thrombospondin_sf"/>
</dbReference>
<dbReference type="STRING" id="7739.C4A038"/>
<dbReference type="InParanoid" id="C4A038"/>
<dbReference type="InterPro" id="IPR002919">
    <property type="entry name" value="TIL_dom"/>
</dbReference>
<protein>
    <recommendedName>
        <fullName evidence="3">VWFD domain-containing protein</fullName>
    </recommendedName>
</protein>
<evidence type="ECO:0000256" key="2">
    <source>
        <dbReference type="ARBA" id="ARBA00023180"/>
    </source>
</evidence>
<dbReference type="PANTHER" id="PTHR11339:SF373">
    <property type="entry name" value="VWFD DOMAIN-CONTAINING PROTEIN"/>
    <property type="match status" value="1"/>
</dbReference>
<dbReference type="CDD" id="cd19941">
    <property type="entry name" value="TIL"/>
    <property type="match status" value="1"/>
</dbReference>
<dbReference type="Pfam" id="PF01826">
    <property type="entry name" value="TIL"/>
    <property type="match status" value="1"/>
</dbReference>
<dbReference type="PANTHER" id="PTHR11339">
    <property type="entry name" value="EXTRACELLULAR MATRIX GLYCOPROTEIN RELATED"/>
    <property type="match status" value="1"/>
</dbReference>
<dbReference type="InterPro" id="IPR014853">
    <property type="entry name" value="VWF/SSPO/ZAN-like_Cys-rich_dom"/>
</dbReference>
<keyword evidence="1" id="KW-1015">Disulfide bond</keyword>
<dbReference type="EMBL" id="GG666781">
    <property type="protein sequence ID" value="EEN41837.1"/>
    <property type="molecule type" value="Genomic_DNA"/>
</dbReference>
<dbReference type="PROSITE" id="PS51233">
    <property type="entry name" value="VWFD"/>
    <property type="match status" value="1"/>
</dbReference>
<proteinExistence type="predicted"/>
<dbReference type="FunFam" id="2.10.25.10:FF:000055">
    <property type="entry name" value="alpha-tectorin isoform X1"/>
    <property type="match status" value="1"/>
</dbReference>
<feature type="non-terminal residue" evidence="4">
    <location>
        <position position="318"/>
    </location>
</feature>
<gene>
    <name evidence="4" type="ORF">BRAFLDRAFT_256948</name>
</gene>
<feature type="non-terminal residue" evidence="4">
    <location>
        <position position="1"/>
    </location>
</feature>
<evidence type="ECO:0000313" key="4">
    <source>
        <dbReference type="EMBL" id="EEN41837.1"/>
    </source>
</evidence>
<evidence type="ECO:0000259" key="3">
    <source>
        <dbReference type="PROSITE" id="PS51233"/>
    </source>
</evidence>
<dbReference type="eggNOG" id="KOG1216">
    <property type="taxonomic scope" value="Eukaryota"/>
</dbReference>
<sequence>CKASGDPHFYTPDNTRHHFQGPCTYTFAKDCIGNDFTVKTKHQPSDNNPAVSTVHAVYVIVTIDGVEWKISILQGKVVRVNGEIRTLPFFLAGGQIDVRLTGRFVRVELVDLCVVILYDGLHQVDVEIPRNYQYRLCGLCGNFNGDNTDDYRLPNGTITTDLNTFGNSWQTSDPYVACEWDPPTGDPPTLGQCDAQYSGPCDVLTAMNGTFAACHDYVDPQPYWEDCVFDMCSTEGEWLCCDLETYYDACMDMGVDPFIWRSTDLCPMDCPANSVYSPCVSPCQATCLNPDGPENCDLPCVEGCECNAGYLESGLECV</sequence>
<feature type="domain" description="VWFD" evidence="3">
    <location>
        <begin position="1"/>
        <end position="179"/>
    </location>
</feature>
<dbReference type="SMART" id="SM00832">
    <property type="entry name" value="C8"/>
    <property type="match status" value="1"/>
</dbReference>
<dbReference type="Pfam" id="PF00094">
    <property type="entry name" value="VWD"/>
    <property type="match status" value="1"/>
</dbReference>